<evidence type="ECO:0000256" key="4">
    <source>
        <dbReference type="ARBA" id="ARBA00022748"/>
    </source>
</evidence>
<gene>
    <name evidence="9" type="primary">ccdA</name>
    <name evidence="9" type="ORF">IZ6_22020</name>
</gene>
<keyword evidence="5 7" id="KW-1133">Transmembrane helix</keyword>
<dbReference type="AlphaFoldDB" id="A0A6S6QU55"/>
<sequence>MTDINLPLVFFAGTISFLTPCVLPLVPAYLSFLAGTTLDELQERQPDRVVIRRALATACLFVLGFGTVFVLLGATASVFGALLRQYLEWLTILAGLAIIVMGLHFIGVFKLAFLYREARFNPAKPVGVWGGYVMGLAFGFGWTPCIGPVLAAVLTVAAAEATVTRGAALLALYAAGLGLPFILAAFAMGPFTHFLARFRKHLGRVEKVIGVLLVLVGIAFLTGWLTRMSFFLLETFPALGKLG</sequence>
<dbReference type="PANTHER" id="PTHR31272:SF4">
    <property type="entry name" value="CYTOCHROME C-TYPE BIOGENESIS PROTEIN HI_1454-RELATED"/>
    <property type="match status" value="1"/>
</dbReference>
<dbReference type="EMBL" id="AP023361">
    <property type="protein sequence ID" value="BCJ91467.1"/>
    <property type="molecule type" value="Genomic_DNA"/>
</dbReference>
<protein>
    <submittedName>
        <fullName evidence="9">Cytochrome C biogenesis protein CcdA</fullName>
    </submittedName>
</protein>
<dbReference type="InterPro" id="IPR051790">
    <property type="entry name" value="Cytochrome_c-biogenesis_DsbD"/>
</dbReference>
<evidence type="ECO:0000256" key="7">
    <source>
        <dbReference type="SAM" id="Phobius"/>
    </source>
</evidence>
<dbReference type="PANTHER" id="PTHR31272">
    <property type="entry name" value="CYTOCHROME C-TYPE BIOGENESIS PROTEIN HI_1454-RELATED"/>
    <property type="match status" value="1"/>
</dbReference>
<evidence type="ECO:0000256" key="2">
    <source>
        <dbReference type="ARBA" id="ARBA00006143"/>
    </source>
</evidence>
<evidence type="ECO:0000256" key="6">
    <source>
        <dbReference type="ARBA" id="ARBA00023136"/>
    </source>
</evidence>
<feature type="domain" description="Cytochrome C biogenesis protein transmembrane" evidence="8">
    <location>
        <begin position="6"/>
        <end position="221"/>
    </location>
</feature>
<evidence type="ECO:0000256" key="3">
    <source>
        <dbReference type="ARBA" id="ARBA00022692"/>
    </source>
</evidence>
<dbReference type="Pfam" id="PF02683">
    <property type="entry name" value="DsbD_TM"/>
    <property type="match status" value="1"/>
</dbReference>
<keyword evidence="6 7" id="KW-0472">Membrane</keyword>
<dbReference type="Proteomes" id="UP000515317">
    <property type="component" value="Chromosome"/>
</dbReference>
<feature type="transmembrane region" description="Helical" evidence="7">
    <location>
        <begin position="89"/>
        <end position="114"/>
    </location>
</feature>
<feature type="transmembrane region" description="Helical" evidence="7">
    <location>
        <begin position="54"/>
        <end position="83"/>
    </location>
</feature>
<evidence type="ECO:0000313" key="9">
    <source>
        <dbReference type="EMBL" id="BCJ91467.1"/>
    </source>
</evidence>
<keyword evidence="3 7" id="KW-0812">Transmembrane</keyword>
<dbReference type="KEGG" id="tso:IZ6_22020"/>
<feature type="transmembrane region" description="Helical" evidence="7">
    <location>
        <begin position="6"/>
        <end position="33"/>
    </location>
</feature>
<dbReference type="InterPro" id="IPR003834">
    <property type="entry name" value="Cyt_c_assmbl_TM_dom"/>
</dbReference>
<feature type="transmembrane region" description="Helical" evidence="7">
    <location>
        <begin position="126"/>
        <end position="159"/>
    </location>
</feature>
<evidence type="ECO:0000313" key="10">
    <source>
        <dbReference type="Proteomes" id="UP000515317"/>
    </source>
</evidence>
<reference evidence="9 10" key="1">
    <citation type="submission" date="2020-08" db="EMBL/GenBank/DDBJ databases">
        <title>Genome sequence of Rhizobiales bacterium strain IZ6.</title>
        <authorList>
            <person name="Nakai R."/>
            <person name="Naganuma T."/>
        </authorList>
    </citation>
    <scope>NUCLEOTIDE SEQUENCE [LARGE SCALE GENOMIC DNA]</scope>
    <source>
        <strain evidence="9 10">IZ6</strain>
    </source>
</reference>
<accession>A0A6S6QU55</accession>
<keyword evidence="10" id="KW-1185">Reference proteome</keyword>
<organism evidence="9 10">
    <name type="scientific">Terrihabitans soli</name>
    <dbReference type="NCBI Taxonomy" id="708113"/>
    <lineage>
        <taxon>Bacteria</taxon>
        <taxon>Pseudomonadati</taxon>
        <taxon>Pseudomonadota</taxon>
        <taxon>Alphaproteobacteria</taxon>
        <taxon>Hyphomicrobiales</taxon>
        <taxon>Terrihabitans</taxon>
    </lineage>
</organism>
<comment type="similarity">
    <text evidence="2">Belongs to the DsbD family.</text>
</comment>
<dbReference type="GO" id="GO:0017004">
    <property type="term" value="P:cytochrome complex assembly"/>
    <property type="evidence" value="ECO:0007669"/>
    <property type="project" value="UniProtKB-KW"/>
</dbReference>
<name>A0A6S6QU55_9HYPH</name>
<dbReference type="GO" id="GO:0016020">
    <property type="term" value="C:membrane"/>
    <property type="evidence" value="ECO:0007669"/>
    <property type="project" value="UniProtKB-SubCell"/>
</dbReference>
<dbReference type="RefSeq" id="WP_222875112.1">
    <property type="nucleotide sequence ID" value="NZ_AP023361.1"/>
</dbReference>
<comment type="subcellular location">
    <subcellularLocation>
        <location evidence="1">Membrane</location>
        <topology evidence="1">Multi-pass membrane protein</topology>
    </subcellularLocation>
</comment>
<feature type="transmembrane region" description="Helical" evidence="7">
    <location>
        <begin position="171"/>
        <end position="196"/>
    </location>
</feature>
<feature type="transmembrane region" description="Helical" evidence="7">
    <location>
        <begin position="208"/>
        <end position="226"/>
    </location>
</feature>
<evidence type="ECO:0000259" key="8">
    <source>
        <dbReference type="Pfam" id="PF02683"/>
    </source>
</evidence>
<evidence type="ECO:0000256" key="5">
    <source>
        <dbReference type="ARBA" id="ARBA00022989"/>
    </source>
</evidence>
<evidence type="ECO:0000256" key="1">
    <source>
        <dbReference type="ARBA" id="ARBA00004141"/>
    </source>
</evidence>
<proteinExistence type="inferred from homology"/>
<keyword evidence="4" id="KW-0201">Cytochrome c-type biogenesis</keyword>